<keyword evidence="2" id="KW-1185">Reference proteome</keyword>
<protein>
    <submittedName>
        <fullName evidence="1">Uncharacterized protein</fullName>
    </submittedName>
</protein>
<evidence type="ECO:0000313" key="1">
    <source>
        <dbReference type="EMBL" id="CAH8347304.1"/>
    </source>
</evidence>
<proteinExistence type="predicted"/>
<reference evidence="1 2" key="1">
    <citation type="submission" date="2022-03" db="EMBL/GenBank/DDBJ databases">
        <authorList>
            <person name="Macdonald S."/>
            <person name="Ahmed S."/>
            <person name="Newling K."/>
        </authorList>
    </citation>
    <scope>NUCLEOTIDE SEQUENCE [LARGE SCALE GENOMIC DNA]</scope>
</reference>
<dbReference type="AlphaFoldDB" id="A0ABC8K179"/>
<name>A0ABC8K179_ERUVS</name>
<comment type="caution">
    <text evidence="1">The sequence shown here is derived from an EMBL/GenBank/DDBJ whole genome shotgun (WGS) entry which is preliminary data.</text>
</comment>
<dbReference type="Proteomes" id="UP001642260">
    <property type="component" value="Unassembled WGS sequence"/>
</dbReference>
<sequence>MAVAQPYLLVIEREVTVKSSNERVATLNLLEPCKLETVKIPGKTLLTELASPNQRDCVVAANLFAPLNSLCRPGDSHIETPNAFFTSVAMHSMKDQRFYLHSLDTAPTDLIKTCSADFPPVSPYRRFIFSNIPEITQDLYQYLVE</sequence>
<organism evidence="1 2">
    <name type="scientific">Eruca vesicaria subsp. sativa</name>
    <name type="common">Garden rocket</name>
    <name type="synonym">Eruca sativa</name>
    <dbReference type="NCBI Taxonomy" id="29727"/>
    <lineage>
        <taxon>Eukaryota</taxon>
        <taxon>Viridiplantae</taxon>
        <taxon>Streptophyta</taxon>
        <taxon>Embryophyta</taxon>
        <taxon>Tracheophyta</taxon>
        <taxon>Spermatophyta</taxon>
        <taxon>Magnoliopsida</taxon>
        <taxon>eudicotyledons</taxon>
        <taxon>Gunneridae</taxon>
        <taxon>Pentapetalae</taxon>
        <taxon>rosids</taxon>
        <taxon>malvids</taxon>
        <taxon>Brassicales</taxon>
        <taxon>Brassicaceae</taxon>
        <taxon>Brassiceae</taxon>
        <taxon>Eruca</taxon>
    </lineage>
</organism>
<gene>
    <name evidence="1" type="ORF">ERUC_LOCUS17108</name>
</gene>
<evidence type="ECO:0000313" key="2">
    <source>
        <dbReference type="Proteomes" id="UP001642260"/>
    </source>
</evidence>
<accession>A0ABC8K179</accession>
<dbReference type="EMBL" id="CAKOAT010156266">
    <property type="protein sequence ID" value="CAH8347304.1"/>
    <property type="molecule type" value="Genomic_DNA"/>
</dbReference>